<organism evidence="1">
    <name type="scientific">marine sediment metagenome</name>
    <dbReference type="NCBI Taxonomy" id="412755"/>
    <lineage>
        <taxon>unclassified sequences</taxon>
        <taxon>metagenomes</taxon>
        <taxon>ecological metagenomes</taxon>
    </lineage>
</organism>
<name>A0A0F9JAR4_9ZZZZ</name>
<accession>A0A0F9JAR4</accession>
<dbReference type="AlphaFoldDB" id="A0A0F9JAR4"/>
<evidence type="ECO:0000313" key="1">
    <source>
        <dbReference type="EMBL" id="KKL96192.1"/>
    </source>
</evidence>
<dbReference type="EMBL" id="LAZR01018496">
    <property type="protein sequence ID" value="KKL96192.1"/>
    <property type="molecule type" value="Genomic_DNA"/>
</dbReference>
<reference evidence="1" key="1">
    <citation type="journal article" date="2015" name="Nature">
        <title>Complex archaea that bridge the gap between prokaryotes and eukaryotes.</title>
        <authorList>
            <person name="Spang A."/>
            <person name="Saw J.H."/>
            <person name="Jorgensen S.L."/>
            <person name="Zaremba-Niedzwiedzka K."/>
            <person name="Martijn J."/>
            <person name="Lind A.E."/>
            <person name="van Eijk R."/>
            <person name="Schleper C."/>
            <person name="Guy L."/>
            <person name="Ettema T.J."/>
        </authorList>
    </citation>
    <scope>NUCLEOTIDE SEQUENCE</scope>
</reference>
<comment type="caution">
    <text evidence="1">The sequence shown here is derived from an EMBL/GenBank/DDBJ whole genome shotgun (WGS) entry which is preliminary data.</text>
</comment>
<proteinExistence type="predicted"/>
<protein>
    <submittedName>
        <fullName evidence="1">Uncharacterized protein</fullName>
    </submittedName>
</protein>
<gene>
    <name evidence="1" type="ORF">LCGC14_1846940</name>
</gene>
<sequence length="74" mass="8580">MVGPLTHKIRNLEGQRDQYMQEARKDIQSRRAMHNSQLQSYEQDIKPLKRKARMESIQQNLASIGARVGKMGPM</sequence>